<dbReference type="Proteomes" id="UP000295717">
    <property type="component" value="Unassembled WGS sequence"/>
</dbReference>
<comment type="caution">
    <text evidence="3">The sequence shown here is derived from an EMBL/GenBank/DDBJ whole genome shotgun (WGS) entry which is preliminary data.</text>
</comment>
<dbReference type="OrthoDB" id="7063250at2"/>
<accession>A0A4R3N4B6</accession>
<reference evidence="3 4" key="1">
    <citation type="submission" date="2019-03" db="EMBL/GenBank/DDBJ databases">
        <title>Genomic Encyclopedia of Type Strains, Phase IV (KMG-IV): sequencing the most valuable type-strain genomes for metagenomic binning, comparative biology and taxonomic classification.</title>
        <authorList>
            <person name="Goeker M."/>
        </authorList>
    </citation>
    <scope>NUCLEOTIDE SEQUENCE [LARGE SCALE GENOMIC DNA]</scope>
    <source>
        <strain evidence="3 4">DSM 13587</strain>
    </source>
</reference>
<dbReference type="InterPro" id="IPR005586">
    <property type="entry name" value="ABC_trans_aux"/>
</dbReference>
<evidence type="ECO:0000259" key="2">
    <source>
        <dbReference type="Pfam" id="PF03886"/>
    </source>
</evidence>
<keyword evidence="1" id="KW-0732">Signal</keyword>
<evidence type="ECO:0000313" key="4">
    <source>
        <dbReference type="Proteomes" id="UP000295717"/>
    </source>
</evidence>
<feature type="domain" description="ABC-type transport auxiliary lipoprotein component" evidence="2">
    <location>
        <begin position="27"/>
        <end position="189"/>
    </location>
</feature>
<sequence length="214" mass="22820">MKFLPCLSILGALTLLGCASTPPSTFYSLSSLPPAASQAAADTSDLAIGLGPVTFPVFLDRPQIVSRASGNRLTLNEFHRWGGTIQDDFLRVWSENLGQLLGTGQILIFPSEVRALPDLRIAADVLAFEGTPEGQALLKVRWTVLDGDLETVLIARESRYRRPLASPGDDEALIAALSAVLGDFSREVATVVSGLPRFQTAPAPADHADQDPPS</sequence>
<dbReference type="AlphaFoldDB" id="A0A4R3N4B6"/>
<evidence type="ECO:0000256" key="1">
    <source>
        <dbReference type="SAM" id="SignalP"/>
    </source>
</evidence>
<dbReference type="EMBL" id="SMAO01000001">
    <property type="protein sequence ID" value="TCT23825.1"/>
    <property type="molecule type" value="Genomic_DNA"/>
</dbReference>
<dbReference type="Pfam" id="PF03886">
    <property type="entry name" value="ABC_trans_aux"/>
    <property type="match status" value="1"/>
</dbReference>
<gene>
    <name evidence="3" type="ORF">EDC35_101138</name>
</gene>
<dbReference type="PROSITE" id="PS51257">
    <property type="entry name" value="PROKAR_LIPOPROTEIN"/>
    <property type="match status" value="1"/>
</dbReference>
<organism evidence="3 4">
    <name type="scientific">Thiobaca trueperi</name>
    <dbReference type="NCBI Taxonomy" id="127458"/>
    <lineage>
        <taxon>Bacteria</taxon>
        <taxon>Pseudomonadati</taxon>
        <taxon>Pseudomonadota</taxon>
        <taxon>Gammaproteobacteria</taxon>
        <taxon>Chromatiales</taxon>
        <taxon>Chromatiaceae</taxon>
        <taxon>Thiobaca</taxon>
    </lineage>
</organism>
<dbReference type="RefSeq" id="WP_132974925.1">
    <property type="nucleotide sequence ID" value="NZ_SMAO01000001.1"/>
</dbReference>
<evidence type="ECO:0000313" key="3">
    <source>
        <dbReference type="EMBL" id="TCT23825.1"/>
    </source>
</evidence>
<dbReference type="SUPFAM" id="SSF159594">
    <property type="entry name" value="XCC0632-like"/>
    <property type="match status" value="1"/>
</dbReference>
<name>A0A4R3N4B6_9GAMM</name>
<keyword evidence="4" id="KW-1185">Reference proteome</keyword>
<feature type="chain" id="PRO_5020944427" description="ABC-type transport auxiliary lipoprotein component domain-containing protein" evidence="1">
    <location>
        <begin position="20"/>
        <end position="214"/>
    </location>
</feature>
<dbReference type="Gene3D" id="3.40.50.10610">
    <property type="entry name" value="ABC-type transport auxiliary lipoprotein component"/>
    <property type="match status" value="1"/>
</dbReference>
<proteinExistence type="predicted"/>
<protein>
    <recommendedName>
        <fullName evidence="2">ABC-type transport auxiliary lipoprotein component domain-containing protein</fullName>
    </recommendedName>
</protein>
<feature type="signal peptide" evidence="1">
    <location>
        <begin position="1"/>
        <end position="19"/>
    </location>
</feature>